<dbReference type="EMBL" id="CAJJDP010000092">
    <property type="protein sequence ID" value="CAD8188530.1"/>
    <property type="molecule type" value="Genomic_DNA"/>
</dbReference>
<keyword evidence="3" id="KW-1185">Reference proteome</keyword>
<keyword evidence="1" id="KW-0812">Transmembrane</keyword>
<keyword evidence="1" id="KW-0472">Membrane</keyword>
<name>A0A8S1WIP8_PAROT</name>
<keyword evidence="1" id="KW-1133">Transmembrane helix</keyword>
<dbReference type="AlphaFoldDB" id="A0A8S1WIP8"/>
<proteinExistence type="predicted"/>
<comment type="caution">
    <text evidence="2">The sequence shown here is derived from an EMBL/GenBank/DDBJ whole genome shotgun (WGS) entry which is preliminary data.</text>
</comment>
<evidence type="ECO:0000313" key="2">
    <source>
        <dbReference type="EMBL" id="CAD8188530.1"/>
    </source>
</evidence>
<feature type="transmembrane region" description="Helical" evidence="1">
    <location>
        <begin position="36"/>
        <end position="53"/>
    </location>
</feature>
<evidence type="ECO:0000313" key="3">
    <source>
        <dbReference type="Proteomes" id="UP000683925"/>
    </source>
</evidence>
<evidence type="ECO:0000256" key="1">
    <source>
        <dbReference type="SAM" id="Phobius"/>
    </source>
</evidence>
<gene>
    <name evidence="2" type="ORF">POCTA_138.1.T0930005</name>
</gene>
<sequence length="118" mass="14042">MKNCIGPQSNEGLMFSRKEVCAWDCPNNEKLGFLKIQSPNLLEFIFCFIVMFFQKMKQKENIMMEATFERQNFNIKLQNTILEVFIIDFIKALMLKPKESCNITISYQLFRKIFYSDL</sequence>
<reference evidence="2" key="1">
    <citation type="submission" date="2021-01" db="EMBL/GenBank/DDBJ databases">
        <authorList>
            <consortium name="Genoscope - CEA"/>
            <person name="William W."/>
        </authorList>
    </citation>
    <scope>NUCLEOTIDE SEQUENCE</scope>
</reference>
<accession>A0A8S1WIP8</accession>
<protein>
    <submittedName>
        <fullName evidence="2">Uncharacterized protein</fullName>
    </submittedName>
</protein>
<organism evidence="2 3">
    <name type="scientific">Paramecium octaurelia</name>
    <dbReference type="NCBI Taxonomy" id="43137"/>
    <lineage>
        <taxon>Eukaryota</taxon>
        <taxon>Sar</taxon>
        <taxon>Alveolata</taxon>
        <taxon>Ciliophora</taxon>
        <taxon>Intramacronucleata</taxon>
        <taxon>Oligohymenophorea</taxon>
        <taxon>Peniculida</taxon>
        <taxon>Parameciidae</taxon>
        <taxon>Paramecium</taxon>
    </lineage>
</organism>
<dbReference type="Proteomes" id="UP000683925">
    <property type="component" value="Unassembled WGS sequence"/>
</dbReference>